<reference evidence="1 2" key="1">
    <citation type="submission" date="2019-05" db="EMBL/GenBank/DDBJ databases">
        <title>Algicella ahnfeltiae gen. nov., sp. nov., a novel marine bacterium of the family Flavobacteriaceae isolated from a red alga.</title>
        <authorList>
            <person name="Nedashkovskaya O.I."/>
            <person name="Kukhlevskiy A.D."/>
            <person name="Kim S.-G."/>
            <person name="Zhukova N.V."/>
            <person name="Mikhailov V.V."/>
        </authorList>
    </citation>
    <scope>NUCLEOTIDE SEQUENCE [LARGE SCALE GENOMIC DNA]</scope>
    <source>
        <strain evidence="1 2">10Alg115</strain>
    </source>
</reference>
<sequence>MNVGYLSRLFPLLTFLMLLGCPDVDSFNFLEREITTNNDQTSALDTTYSRNDNIAKDEDTNIISRDQKIKNILTELDSINASFQWKLIKDNLYINKKGQLGLQIDYATEVGNTKYYISNFTDNDQSLNKVIDTASFIHLGSTFYKDKNNIYHYFDMAYGGRFTVYNSKDYATFHVIGDHYAKDKHHIYGERAGVLKNVDYKTFTSEIGAGPYAKDKFGYYFWDELIMTHEEFYKKYKLKSTTLKAFSKIIQN</sequence>
<dbReference type="KEGG" id="fbe:FF125_19035"/>
<gene>
    <name evidence="1" type="ORF">FF125_19035</name>
</gene>
<dbReference type="Proteomes" id="UP000306229">
    <property type="component" value="Chromosome"/>
</dbReference>
<keyword evidence="2" id="KW-1185">Reference proteome</keyword>
<evidence type="ECO:0000313" key="1">
    <source>
        <dbReference type="EMBL" id="QCX40437.1"/>
    </source>
</evidence>
<accession>A0A5B7U0A6</accession>
<name>A0A5B7U0A6_9FLAO</name>
<organism evidence="1 2">
    <name type="scientific">Aureibaculum algae</name>
    <dbReference type="NCBI Taxonomy" id="2584122"/>
    <lineage>
        <taxon>Bacteria</taxon>
        <taxon>Pseudomonadati</taxon>
        <taxon>Bacteroidota</taxon>
        <taxon>Flavobacteriia</taxon>
        <taxon>Flavobacteriales</taxon>
        <taxon>Flavobacteriaceae</taxon>
        <taxon>Aureibaculum</taxon>
    </lineage>
</organism>
<dbReference type="EMBL" id="CP040749">
    <property type="protein sequence ID" value="QCX40437.1"/>
    <property type="molecule type" value="Genomic_DNA"/>
</dbReference>
<protein>
    <submittedName>
        <fullName evidence="1">Uncharacterized protein</fullName>
    </submittedName>
</protein>
<dbReference type="OrthoDB" id="701311at2"/>
<evidence type="ECO:0000313" key="2">
    <source>
        <dbReference type="Proteomes" id="UP000306229"/>
    </source>
</evidence>
<proteinExistence type="predicted"/>
<dbReference type="AlphaFoldDB" id="A0A5B7U0A6"/>
<dbReference type="RefSeq" id="WP_138951455.1">
    <property type="nucleotide sequence ID" value="NZ_CP040749.1"/>
</dbReference>